<evidence type="ECO:0000256" key="1">
    <source>
        <dbReference type="SAM" id="Phobius"/>
    </source>
</evidence>
<protein>
    <submittedName>
        <fullName evidence="2">Uncharacterized protein</fullName>
    </submittedName>
</protein>
<organism evidence="2 3">
    <name type="scientific">Hypholoma sublateritium (strain FD-334 SS-4)</name>
    <dbReference type="NCBI Taxonomy" id="945553"/>
    <lineage>
        <taxon>Eukaryota</taxon>
        <taxon>Fungi</taxon>
        <taxon>Dikarya</taxon>
        <taxon>Basidiomycota</taxon>
        <taxon>Agaricomycotina</taxon>
        <taxon>Agaricomycetes</taxon>
        <taxon>Agaricomycetidae</taxon>
        <taxon>Agaricales</taxon>
        <taxon>Agaricineae</taxon>
        <taxon>Strophariaceae</taxon>
        <taxon>Hypholoma</taxon>
    </lineage>
</organism>
<proteinExistence type="predicted"/>
<dbReference type="EMBL" id="KN817583">
    <property type="protein sequence ID" value="KJA18883.1"/>
    <property type="molecule type" value="Genomic_DNA"/>
</dbReference>
<accession>A0A0D2M6Q8</accession>
<feature type="transmembrane region" description="Helical" evidence="1">
    <location>
        <begin position="81"/>
        <end position="102"/>
    </location>
</feature>
<dbReference type="AlphaFoldDB" id="A0A0D2M6Q8"/>
<keyword evidence="1" id="KW-0472">Membrane</keyword>
<keyword evidence="1" id="KW-0812">Transmembrane</keyword>
<evidence type="ECO:0000313" key="3">
    <source>
        <dbReference type="Proteomes" id="UP000054270"/>
    </source>
</evidence>
<feature type="transmembrane region" description="Helical" evidence="1">
    <location>
        <begin position="7"/>
        <end position="26"/>
    </location>
</feature>
<evidence type="ECO:0000313" key="2">
    <source>
        <dbReference type="EMBL" id="KJA18883.1"/>
    </source>
</evidence>
<reference evidence="3" key="1">
    <citation type="submission" date="2014-04" db="EMBL/GenBank/DDBJ databases">
        <title>Evolutionary Origins and Diversification of the Mycorrhizal Mutualists.</title>
        <authorList>
            <consortium name="DOE Joint Genome Institute"/>
            <consortium name="Mycorrhizal Genomics Consortium"/>
            <person name="Kohler A."/>
            <person name="Kuo A."/>
            <person name="Nagy L.G."/>
            <person name="Floudas D."/>
            <person name="Copeland A."/>
            <person name="Barry K.W."/>
            <person name="Cichocki N."/>
            <person name="Veneault-Fourrey C."/>
            <person name="LaButti K."/>
            <person name="Lindquist E.A."/>
            <person name="Lipzen A."/>
            <person name="Lundell T."/>
            <person name="Morin E."/>
            <person name="Murat C."/>
            <person name="Riley R."/>
            <person name="Ohm R."/>
            <person name="Sun H."/>
            <person name="Tunlid A."/>
            <person name="Henrissat B."/>
            <person name="Grigoriev I.V."/>
            <person name="Hibbett D.S."/>
            <person name="Martin F."/>
        </authorList>
    </citation>
    <scope>NUCLEOTIDE SEQUENCE [LARGE SCALE GENOMIC DNA]</scope>
    <source>
        <strain evidence="3">FD-334 SS-4</strain>
    </source>
</reference>
<keyword evidence="3" id="KW-1185">Reference proteome</keyword>
<keyword evidence="1" id="KW-1133">Transmembrane helix</keyword>
<name>A0A0D2M6Q8_HYPSF</name>
<dbReference type="Proteomes" id="UP000054270">
    <property type="component" value="Unassembled WGS sequence"/>
</dbReference>
<gene>
    <name evidence="2" type="ORF">HYPSUDRAFT_909841</name>
</gene>
<feature type="transmembrane region" description="Helical" evidence="1">
    <location>
        <begin position="38"/>
        <end position="55"/>
    </location>
</feature>
<sequence>MVISIKGSCIHAVNFFFFFFFFYFHYSPLRRTALCRTSNVHFYVISLISCACLIVRRSNSTTGSWPLRSGSRRIAPMKESMCVYVNHILVRALSVSILRLTILTSAELALDL</sequence>